<evidence type="ECO:0000256" key="1">
    <source>
        <dbReference type="ARBA" id="ARBA00010868"/>
    </source>
</evidence>
<dbReference type="InterPro" id="IPR000827">
    <property type="entry name" value="Chemokine_CC_CS"/>
</dbReference>
<gene>
    <name evidence="7 8" type="primary">LOC114450196</name>
</gene>
<sequence>MTPRGMITVATILLFIILGILCQVPAALSSHVSRSCCTMYYRKPLPFHRIKGYREQTMEGHCNIEAIIFYTIKNKEVCVTRNDKWVRKALELLSSKLKKMSKARSTTVKIPLRKTEKPSLQDGSRSFFGTTEAFLNSTESYY</sequence>
<dbReference type="InterPro" id="IPR039809">
    <property type="entry name" value="Chemokine_b/g/d"/>
</dbReference>
<evidence type="ECO:0000256" key="3">
    <source>
        <dbReference type="ARBA" id="ARBA00023157"/>
    </source>
</evidence>
<evidence type="ECO:0000259" key="5">
    <source>
        <dbReference type="SMART" id="SM00199"/>
    </source>
</evidence>
<dbReference type="InterPro" id="IPR001811">
    <property type="entry name" value="Chemokine_IL8-like_dom"/>
</dbReference>
<comment type="subcellular location">
    <subcellularLocation>
        <location evidence="4">Secreted</location>
    </subcellularLocation>
</comment>
<feature type="chain" id="PRO_5044519007" description="C-C motif chemokine" evidence="4">
    <location>
        <begin position="30"/>
        <end position="142"/>
    </location>
</feature>
<evidence type="ECO:0000313" key="8">
    <source>
        <dbReference type="RefSeq" id="XP_028283989.1"/>
    </source>
</evidence>
<dbReference type="Proteomes" id="UP000515145">
    <property type="component" value="Chromosome 17"/>
</dbReference>
<keyword evidence="2 4" id="KW-0202">Cytokine</keyword>
<keyword evidence="4" id="KW-0145">Chemotaxis</keyword>
<organism evidence="6 7">
    <name type="scientific">Parambassis ranga</name>
    <name type="common">Indian glassy fish</name>
    <dbReference type="NCBI Taxonomy" id="210632"/>
    <lineage>
        <taxon>Eukaryota</taxon>
        <taxon>Metazoa</taxon>
        <taxon>Chordata</taxon>
        <taxon>Craniata</taxon>
        <taxon>Vertebrata</taxon>
        <taxon>Euteleostomi</taxon>
        <taxon>Actinopterygii</taxon>
        <taxon>Neopterygii</taxon>
        <taxon>Teleostei</taxon>
        <taxon>Neoteleostei</taxon>
        <taxon>Acanthomorphata</taxon>
        <taxon>Ovalentaria</taxon>
        <taxon>Ambassidae</taxon>
        <taxon>Parambassis</taxon>
    </lineage>
</organism>
<dbReference type="InterPro" id="IPR036048">
    <property type="entry name" value="Interleukin_8-like_sf"/>
</dbReference>
<keyword evidence="6" id="KW-1185">Reference proteome</keyword>
<dbReference type="PANTHER" id="PTHR12015">
    <property type="entry name" value="SMALL INDUCIBLE CYTOKINE A"/>
    <property type="match status" value="1"/>
</dbReference>
<dbReference type="Gene3D" id="2.40.50.40">
    <property type="match status" value="1"/>
</dbReference>
<dbReference type="SUPFAM" id="SSF54117">
    <property type="entry name" value="Interleukin 8-like chemokines"/>
    <property type="match status" value="1"/>
</dbReference>
<proteinExistence type="inferred from homology"/>
<evidence type="ECO:0000256" key="4">
    <source>
        <dbReference type="RuleBase" id="RU361150"/>
    </source>
</evidence>
<dbReference type="PROSITE" id="PS00472">
    <property type="entry name" value="SMALL_CYTOKINES_CC"/>
    <property type="match status" value="1"/>
</dbReference>
<accession>A0A6P7K3Q7</accession>
<dbReference type="CDD" id="cd00272">
    <property type="entry name" value="Chemokine_CC"/>
    <property type="match status" value="1"/>
</dbReference>
<dbReference type="GeneID" id="114450196"/>
<reference evidence="7 8" key="1">
    <citation type="submission" date="2025-04" db="UniProtKB">
        <authorList>
            <consortium name="RefSeq"/>
        </authorList>
    </citation>
    <scope>IDENTIFICATION</scope>
</reference>
<dbReference type="GO" id="GO:0005615">
    <property type="term" value="C:extracellular space"/>
    <property type="evidence" value="ECO:0007669"/>
    <property type="project" value="UniProtKB-KW"/>
</dbReference>
<name>A0A6P7K3Q7_9TELE</name>
<comment type="similarity">
    <text evidence="1 4">Belongs to the intercrine beta (chemokine CC) family.</text>
</comment>
<dbReference type="RefSeq" id="XP_028283988.1">
    <property type="nucleotide sequence ID" value="XM_028428187.1"/>
</dbReference>
<evidence type="ECO:0000256" key="2">
    <source>
        <dbReference type="ARBA" id="ARBA00022514"/>
    </source>
</evidence>
<dbReference type="GO" id="GO:0008009">
    <property type="term" value="F:chemokine activity"/>
    <property type="evidence" value="ECO:0007669"/>
    <property type="project" value="InterPro"/>
</dbReference>
<keyword evidence="4" id="KW-0964">Secreted</keyword>
<dbReference type="OrthoDB" id="8870994at2759"/>
<dbReference type="RefSeq" id="XP_028283989.1">
    <property type="nucleotide sequence ID" value="XM_028428188.1"/>
</dbReference>
<feature type="domain" description="Chemokine interleukin-8-like" evidence="5">
    <location>
        <begin position="33"/>
        <end position="93"/>
    </location>
</feature>
<protein>
    <recommendedName>
        <fullName evidence="4">C-C motif chemokine</fullName>
    </recommendedName>
</protein>
<dbReference type="GO" id="GO:0006955">
    <property type="term" value="P:immune response"/>
    <property type="evidence" value="ECO:0007669"/>
    <property type="project" value="InterPro"/>
</dbReference>
<evidence type="ECO:0000313" key="7">
    <source>
        <dbReference type="RefSeq" id="XP_028283988.1"/>
    </source>
</evidence>
<dbReference type="Pfam" id="PF00048">
    <property type="entry name" value="IL8"/>
    <property type="match status" value="1"/>
</dbReference>
<dbReference type="PANTHER" id="PTHR12015:SF108">
    <property type="entry name" value="C-C MOTIF CHEMOKINE 20"/>
    <property type="match status" value="1"/>
</dbReference>
<dbReference type="AlphaFoldDB" id="A0A6P7K3Q7"/>
<keyword evidence="3" id="KW-1015">Disulfide bond</keyword>
<dbReference type="SMART" id="SM00199">
    <property type="entry name" value="SCY"/>
    <property type="match status" value="1"/>
</dbReference>
<evidence type="ECO:0000313" key="6">
    <source>
        <dbReference type="Proteomes" id="UP000515145"/>
    </source>
</evidence>
<feature type="signal peptide" evidence="4">
    <location>
        <begin position="1"/>
        <end position="29"/>
    </location>
</feature>
<keyword evidence="4" id="KW-0732">Signal</keyword>